<dbReference type="SUPFAM" id="SSF46689">
    <property type="entry name" value="Homeodomain-like"/>
    <property type="match status" value="1"/>
</dbReference>
<evidence type="ECO:0000259" key="6">
    <source>
        <dbReference type="PROSITE" id="PS50977"/>
    </source>
</evidence>
<dbReference type="InterPro" id="IPR009057">
    <property type="entry name" value="Homeodomain-like_sf"/>
</dbReference>
<evidence type="ECO:0000313" key="7">
    <source>
        <dbReference type="EMBL" id="OEJ23679.1"/>
    </source>
</evidence>
<accession>A0A1E5P2F0</accession>
<feature type="region of interest" description="Disordered" evidence="5">
    <location>
        <begin position="1"/>
        <end position="24"/>
    </location>
</feature>
<keyword evidence="3" id="KW-0804">Transcription</keyword>
<dbReference type="InterPro" id="IPR036271">
    <property type="entry name" value="Tet_transcr_reg_TetR-rel_C_sf"/>
</dbReference>
<keyword evidence="2 4" id="KW-0238">DNA-binding</keyword>
<dbReference type="AlphaFoldDB" id="A0A1E5P2F0"/>
<dbReference type="SUPFAM" id="SSF48498">
    <property type="entry name" value="Tetracyclin repressor-like, C-terminal domain"/>
    <property type="match status" value="1"/>
</dbReference>
<evidence type="ECO:0000256" key="5">
    <source>
        <dbReference type="SAM" id="MobiDB-lite"/>
    </source>
</evidence>
<organism evidence="7 8">
    <name type="scientific">Streptomyces agglomeratus</name>
    <dbReference type="NCBI Taxonomy" id="285458"/>
    <lineage>
        <taxon>Bacteria</taxon>
        <taxon>Bacillati</taxon>
        <taxon>Actinomycetota</taxon>
        <taxon>Actinomycetes</taxon>
        <taxon>Kitasatosporales</taxon>
        <taxon>Streptomycetaceae</taxon>
        <taxon>Streptomyces</taxon>
    </lineage>
</organism>
<feature type="compositionally biased region" description="Polar residues" evidence="5">
    <location>
        <begin position="1"/>
        <end position="12"/>
    </location>
</feature>
<evidence type="ECO:0000313" key="8">
    <source>
        <dbReference type="Proteomes" id="UP000095759"/>
    </source>
</evidence>
<dbReference type="Pfam" id="PF00440">
    <property type="entry name" value="TetR_N"/>
    <property type="match status" value="1"/>
</dbReference>
<dbReference type="GO" id="GO:0000976">
    <property type="term" value="F:transcription cis-regulatory region binding"/>
    <property type="evidence" value="ECO:0007669"/>
    <property type="project" value="TreeGrafter"/>
</dbReference>
<evidence type="ECO:0000256" key="3">
    <source>
        <dbReference type="ARBA" id="ARBA00023163"/>
    </source>
</evidence>
<evidence type="ECO:0000256" key="1">
    <source>
        <dbReference type="ARBA" id="ARBA00023015"/>
    </source>
</evidence>
<dbReference type="RefSeq" id="WP_069925599.1">
    <property type="nucleotide sequence ID" value="NZ_MEHI01000001.1"/>
</dbReference>
<feature type="domain" description="HTH tetR-type" evidence="6">
    <location>
        <begin position="22"/>
        <end position="80"/>
    </location>
</feature>
<feature type="DNA-binding region" description="H-T-H motif" evidence="4">
    <location>
        <begin position="43"/>
        <end position="62"/>
    </location>
</feature>
<dbReference type="EMBL" id="MEHJ01000001">
    <property type="protein sequence ID" value="OEJ23679.1"/>
    <property type="molecule type" value="Genomic_DNA"/>
</dbReference>
<dbReference type="GO" id="GO:0003700">
    <property type="term" value="F:DNA-binding transcription factor activity"/>
    <property type="evidence" value="ECO:0007669"/>
    <property type="project" value="TreeGrafter"/>
</dbReference>
<evidence type="ECO:0000256" key="2">
    <source>
        <dbReference type="ARBA" id="ARBA00023125"/>
    </source>
</evidence>
<dbReference type="PANTHER" id="PTHR30055">
    <property type="entry name" value="HTH-TYPE TRANSCRIPTIONAL REGULATOR RUTR"/>
    <property type="match status" value="1"/>
</dbReference>
<dbReference type="PANTHER" id="PTHR30055:SF234">
    <property type="entry name" value="HTH-TYPE TRANSCRIPTIONAL REGULATOR BETI"/>
    <property type="match status" value="1"/>
</dbReference>
<dbReference type="Proteomes" id="UP000095759">
    <property type="component" value="Unassembled WGS sequence"/>
</dbReference>
<reference evidence="7 8" key="1">
    <citation type="submission" date="2016-08" db="EMBL/GenBank/DDBJ databases">
        <title>Complete genome sequence of Streptomyces agglomeratus strain 6-3-2, a novel anti-MRSA actinomycete isolated from Wuli of Tebit, China.</title>
        <authorList>
            <person name="Chen X."/>
        </authorList>
    </citation>
    <scope>NUCLEOTIDE SEQUENCE [LARGE SCALE GENOMIC DNA]</scope>
    <source>
        <strain evidence="7 8">6-3-2</strain>
    </source>
</reference>
<dbReference type="Gene3D" id="1.10.357.10">
    <property type="entry name" value="Tetracycline Repressor, domain 2"/>
    <property type="match status" value="1"/>
</dbReference>
<dbReference type="STRING" id="285458.BGM19_33300"/>
<protein>
    <recommendedName>
        <fullName evidence="6">HTH tetR-type domain-containing protein</fullName>
    </recommendedName>
</protein>
<dbReference type="InterPro" id="IPR001647">
    <property type="entry name" value="HTH_TetR"/>
</dbReference>
<comment type="caution">
    <text evidence="7">The sequence shown here is derived from an EMBL/GenBank/DDBJ whole genome shotgun (WGS) entry which is preliminary data.</text>
</comment>
<keyword evidence="8" id="KW-1185">Reference proteome</keyword>
<gene>
    <name evidence="7" type="ORF">AS594_03485</name>
</gene>
<name>A0A1E5P2F0_9ACTN</name>
<dbReference type="PROSITE" id="PS50977">
    <property type="entry name" value="HTH_TETR_2"/>
    <property type="match status" value="1"/>
</dbReference>
<keyword evidence="1" id="KW-0805">Transcription regulation</keyword>
<evidence type="ECO:0000256" key="4">
    <source>
        <dbReference type="PROSITE-ProRule" id="PRU00335"/>
    </source>
</evidence>
<dbReference type="InterPro" id="IPR050109">
    <property type="entry name" value="HTH-type_TetR-like_transc_reg"/>
</dbReference>
<sequence>MSESETTATPSAPQRRRRADAERSRSAVLDAAMRLLAERPDAGMASIATAAGVTRQTVYAHFRTRDELLEAVADRVTDEARAAMDASELEEGPALDALLRLQDIGWQLFTRHPVMLQLGAAPTSDEADRARHEPVALRLGRLIERGQAAGEFTAEPSAAWLVAAVVALGHAAGNEVGAGRMTSDEAAVSLRAATLGVLGVQPGVRQGGNAATSCAGH</sequence>
<proteinExistence type="predicted"/>